<accession>A0A9Q0MUK7</accession>
<gene>
    <name evidence="1" type="ORF">Bhyg_10635</name>
</gene>
<dbReference type="AlphaFoldDB" id="A0A9Q0MUK7"/>
<proteinExistence type="predicted"/>
<dbReference type="Proteomes" id="UP001151699">
    <property type="component" value="Chromosome X"/>
</dbReference>
<evidence type="ECO:0000313" key="1">
    <source>
        <dbReference type="EMBL" id="KAJ6637904.1"/>
    </source>
</evidence>
<organism evidence="1 2">
    <name type="scientific">Pseudolycoriella hygida</name>
    <dbReference type="NCBI Taxonomy" id="35572"/>
    <lineage>
        <taxon>Eukaryota</taxon>
        <taxon>Metazoa</taxon>
        <taxon>Ecdysozoa</taxon>
        <taxon>Arthropoda</taxon>
        <taxon>Hexapoda</taxon>
        <taxon>Insecta</taxon>
        <taxon>Pterygota</taxon>
        <taxon>Neoptera</taxon>
        <taxon>Endopterygota</taxon>
        <taxon>Diptera</taxon>
        <taxon>Nematocera</taxon>
        <taxon>Sciaroidea</taxon>
        <taxon>Sciaridae</taxon>
        <taxon>Pseudolycoriella</taxon>
    </lineage>
</organism>
<sequence length="159" mass="18922">MRVDISYCVLNGSSLPFERSPWRDNFRKKVWKTNILFTILNNLQISTILCLQTNRYKEIRNIVSVFYTLFHASMVTPGTTYIKGHFFATELWKINYAMSLYIRTLKRYYVATGWLKYYCNMKEISQRTTKIEIGMKYVYTIDKRRNKASRDAGVSSQIY</sequence>
<dbReference type="EMBL" id="WJQU01000003">
    <property type="protein sequence ID" value="KAJ6637904.1"/>
    <property type="molecule type" value="Genomic_DNA"/>
</dbReference>
<comment type="caution">
    <text evidence="1">The sequence shown here is derived from an EMBL/GenBank/DDBJ whole genome shotgun (WGS) entry which is preliminary data.</text>
</comment>
<protein>
    <submittedName>
        <fullName evidence="1">Uncharacterized protein</fullName>
    </submittedName>
</protein>
<keyword evidence="2" id="KW-1185">Reference proteome</keyword>
<name>A0A9Q0MUK7_9DIPT</name>
<reference evidence="1" key="1">
    <citation type="submission" date="2022-07" db="EMBL/GenBank/DDBJ databases">
        <authorList>
            <person name="Trinca V."/>
            <person name="Uliana J.V.C."/>
            <person name="Torres T.T."/>
            <person name="Ward R.J."/>
            <person name="Monesi N."/>
        </authorList>
    </citation>
    <scope>NUCLEOTIDE SEQUENCE</scope>
    <source>
        <strain evidence="1">HSMRA1968</strain>
        <tissue evidence="1">Whole embryos</tissue>
    </source>
</reference>
<evidence type="ECO:0000313" key="2">
    <source>
        <dbReference type="Proteomes" id="UP001151699"/>
    </source>
</evidence>